<reference evidence="1 2" key="1">
    <citation type="submission" date="2020-08" db="EMBL/GenBank/DDBJ databases">
        <title>Genome public.</title>
        <authorList>
            <person name="Liu C."/>
            <person name="Sun Q."/>
        </authorList>
    </citation>
    <scope>NUCLEOTIDE SEQUENCE [LARGE SCALE GENOMIC DNA]</scope>
    <source>
        <strain evidence="1 2">M2</strain>
    </source>
</reference>
<accession>A0ABR7GPH6</accession>
<dbReference type="EMBL" id="JACOPK010000008">
    <property type="protein sequence ID" value="MBC5696183.1"/>
    <property type="molecule type" value="Genomic_DNA"/>
</dbReference>
<proteinExistence type="predicted"/>
<evidence type="ECO:0000313" key="2">
    <source>
        <dbReference type="Proteomes" id="UP000641741"/>
    </source>
</evidence>
<evidence type="ECO:0008006" key="3">
    <source>
        <dbReference type="Google" id="ProtNLM"/>
    </source>
</evidence>
<organism evidence="1 2">
    <name type="scientific">Agathobaculum hominis</name>
    <dbReference type="NCBI Taxonomy" id="2763014"/>
    <lineage>
        <taxon>Bacteria</taxon>
        <taxon>Bacillati</taxon>
        <taxon>Bacillota</taxon>
        <taxon>Clostridia</taxon>
        <taxon>Eubacteriales</taxon>
        <taxon>Butyricicoccaceae</taxon>
        <taxon>Agathobaculum</taxon>
    </lineage>
</organism>
<gene>
    <name evidence="1" type="ORF">H8S02_09525</name>
</gene>
<dbReference type="Proteomes" id="UP000641741">
    <property type="component" value="Unassembled WGS sequence"/>
</dbReference>
<protein>
    <recommendedName>
        <fullName evidence="3">DUF927 domain-containing protein</fullName>
    </recommendedName>
</protein>
<sequence length="538" mass="60362">MNFAIAGNSLLNDGEVIANFVPRIRGLYSANPEEPLQLLLEVTREGAPPQTIVWPAEQLDQLNFEKLIVGCISRDARGRSTRNLVATYLRMQLSQCDLPRGQYFDQTGWQQIDGQHRYFPDLAPENRLAEPPLDGSPPYLIAKETSSYHLSVDPTMSAETAVEQLLETFLPHLNVYLPVWAYALFSVCRSFLQDSGLPTACILYLIATQGFGKTATAKALCQLFDDAGGCMADVYDAGSTMSAMERALMTTRDRSVLLDDIYIGTNKAKQRERLASAAALLRFAANETKRTKTRGSKNISVSCAAGLVVTGEIPMEASSDVTRCMIVRIHEKLADSSNPVDLEALRHTAATAMQGFLSWFGERYEEFRSRIKCEMESQLATVKNAPNERVKMSLFELYWLLCRFADYAEEVKAISAVAKSKFLQATAYSLTQVWHNITEELRRIENLPETLREAIVSGVQQQEFYAFRHNGCLCVRLSVLTDYLQKLYRRSDLSEQYVAEWLNQCKLLSIDASKKSTKKIKGKRYLCIPISSLNLGSL</sequence>
<name>A0ABR7GPH6_9FIRM</name>
<comment type="caution">
    <text evidence="1">The sequence shown here is derived from an EMBL/GenBank/DDBJ whole genome shotgun (WGS) entry which is preliminary data.</text>
</comment>
<evidence type="ECO:0000313" key="1">
    <source>
        <dbReference type="EMBL" id="MBC5696183.1"/>
    </source>
</evidence>
<dbReference type="RefSeq" id="WP_186970328.1">
    <property type="nucleotide sequence ID" value="NZ_JACOPK010000008.1"/>
</dbReference>
<keyword evidence="2" id="KW-1185">Reference proteome</keyword>